<keyword evidence="2" id="KW-1185">Reference proteome</keyword>
<dbReference type="Proteomes" id="UP000029713">
    <property type="component" value="Unassembled WGS sequence"/>
</dbReference>
<comment type="caution">
    <text evidence="1">The sequence shown here is derived from an EMBL/GenBank/DDBJ whole genome shotgun (WGS) entry which is preliminary data.</text>
</comment>
<evidence type="ECO:0000313" key="1">
    <source>
        <dbReference type="EMBL" id="KGH48630.1"/>
    </source>
</evidence>
<dbReference type="EMBL" id="JPMX01000003">
    <property type="protein sequence ID" value="KGH48630.1"/>
    <property type="molecule type" value="Genomic_DNA"/>
</dbReference>
<reference evidence="1 2" key="1">
    <citation type="submission" date="2014-07" db="EMBL/GenBank/DDBJ databases">
        <title>Biosystematic studies on Modestobacter strains isolated from extreme hyper-arid desert soil and from historic building.</title>
        <authorList>
            <person name="Bukarasam K."/>
            <person name="Bull A."/>
            <person name="Girard G."/>
            <person name="van Wezel G."/>
            <person name="Goodfellow M."/>
        </authorList>
    </citation>
    <scope>NUCLEOTIDE SEQUENCE [LARGE SCALE GENOMIC DNA]</scope>
    <source>
        <strain evidence="1 2">KNN45-2b</strain>
    </source>
</reference>
<evidence type="ECO:0000313" key="2">
    <source>
        <dbReference type="Proteomes" id="UP000029713"/>
    </source>
</evidence>
<protein>
    <submittedName>
        <fullName evidence="1">Uncharacterized protein</fullName>
    </submittedName>
</protein>
<proteinExistence type="predicted"/>
<dbReference type="AlphaFoldDB" id="A0A098YDY2"/>
<dbReference type="OrthoDB" id="5240615at2"/>
<accession>A0A098YDY2</accession>
<sequence>MTDRITILEAIHTRLADAALGGTLVVDDPLWVGVLTSMAPDPETIRRGNRWVESRHERLEGGRALFAVISRDGDGQSRVTAHSDAWTMGSELRRIAEDILGRPRGVRIQRMNALELLHRTVVNDNGAVFHVGGLYLNARNGRIVIDLLELDDEDNPIPGTECGLETLEGWHVH</sequence>
<gene>
    <name evidence="1" type="ORF">IN07_01320</name>
</gene>
<name>A0A098YDY2_9ACTN</name>
<dbReference type="RefSeq" id="WP_036332751.1">
    <property type="nucleotide sequence ID" value="NZ_JPMX01000003.1"/>
</dbReference>
<organism evidence="1 2">
    <name type="scientific">Modestobacter caceresii</name>
    <dbReference type="NCBI Taxonomy" id="1522368"/>
    <lineage>
        <taxon>Bacteria</taxon>
        <taxon>Bacillati</taxon>
        <taxon>Actinomycetota</taxon>
        <taxon>Actinomycetes</taxon>
        <taxon>Geodermatophilales</taxon>
        <taxon>Geodermatophilaceae</taxon>
        <taxon>Modestobacter</taxon>
    </lineage>
</organism>